<dbReference type="PANTHER" id="PTHR43157:SF31">
    <property type="entry name" value="PHOSPHATIDYLINOSITOL-GLYCAN BIOSYNTHESIS CLASS F PROTEIN"/>
    <property type="match status" value="1"/>
</dbReference>
<gene>
    <name evidence="2" type="ORF">J2W94_001765</name>
</gene>
<dbReference type="PROSITE" id="PS00061">
    <property type="entry name" value="ADH_SHORT"/>
    <property type="match status" value="1"/>
</dbReference>
<dbReference type="EMBL" id="JAVDTT010000002">
    <property type="protein sequence ID" value="MDR6841480.1"/>
    <property type="molecule type" value="Genomic_DNA"/>
</dbReference>
<dbReference type="InterPro" id="IPR020904">
    <property type="entry name" value="Sc_DH/Rdtase_CS"/>
</dbReference>
<protein>
    <submittedName>
        <fullName evidence="2">NAD(P)-dependent dehydrogenase (Short-subunit alcohol dehydrogenase family)</fullName>
    </submittedName>
</protein>
<dbReference type="RefSeq" id="WP_310092296.1">
    <property type="nucleotide sequence ID" value="NZ_JAVDTT010000002.1"/>
</dbReference>
<keyword evidence="3" id="KW-1185">Reference proteome</keyword>
<dbReference type="Proteomes" id="UP001254759">
    <property type="component" value="Unassembled WGS sequence"/>
</dbReference>
<dbReference type="CDD" id="cd05327">
    <property type="entry name" value="retinol-DH_like_SDR_c_like"/>
    <property type="match status" value="1"/>
</dbReference>
<dbReference type="NCBIfam" id="NF004846">
    <property type="entry name" value="PRK06197.1"/>
    <property type="match status" value="1"/>
</dbReference>
<evidence type="ECO:0000313" key="3">
    <source>
        <dbReference type="Proteomes" id="UP001254759"/>
    </source>
</evidence>
<dbReference type="PRINTS" id="PR00081">
    <property type="entry name" value="GDHRDH"/>
</dbReference>
<comment type="caution">
    <text evidence="2">The sequence shown here is derived from an EMBL/GenBank/DDBJ whole genome shotgun (WGS) entry which is preliminary data.</text>
</comment>
<evidence type="ECO:0000256" key="1">
    <source>
        <dbReference type="ARBA" id="ARBA00023002"/>
    </source>
</evidence>
<dbReference type="NCBIfam" id="NF004513">
    <property type="entry name" value="PRK05854.1"/>
    <property type="match status" value="1"/>
</dbReference>
<dbReference type="Pfam" id="PF00106">
    <property type="entry name" value="adh_short"/>
    <property type="match status" value="1"/>
</dbReference>
<sequence length="308" mass="33098">MSTWTTHDIPPQSGKIALVTGATGGLGYETALALADAGADVILAGRNQDKGRAALQAIRTAIPSARLHWQTLDLASLASVSDFSKRIAEKFPRVDTLVNNAGVMALPKRKTTSDGFEMQFGTNYLGHFALTAHLLPLLRASDSARVVSLASLVHRQGRIDFGDLQGERLYKPWKAYSQSKLAMLMFALELQRRSDANGWELKSTAAHPGWARTELMANGPNSEARRVVMNALSAVFQPWLSQSAAAGALPTLFAASSLAATNAGYYGPDGFNELKGAPAPAKISERASDTGVAKRLWEISEQLTSTRF</sequence>
<dbReference type="Gene3D" id="3.40.50.720">
    <property type="entry name" value="NAD(P)-binding Rossmann-like Domain"/>
    <property type="match status" value="1"/>
</dbReference>
<dbReference type="InterPro" id="IPR036291">
    <property type="entry name" value="NAD(P)-bd_dom_sf"/>
</dbReference>
<dbReference type="SUPFAM" id="SSF51735">
    <property type="entry name" value="NAD(P)-binding Rossmann-fold domains"/>
    <property type="match status" value="1"/>
</dbReference>
<evidence type="ECO:0000313" key="2">
    <source>
        <dbReference type="EMBL" id="MDR6841480.1"/>
    </source>
</evidence>
<name>A0ABU1RRR9_9GAMM</name>
<reference evidence="2 3" key="1">
    <citation type="submission" date="2023-07" db="EMBL/GenBank/DDBJ databases">
        <title>Sorghum-associated microbial communities from plants grown in Nebraska, USA.</title>
        <authorList>
            <person name="Schachtman D."/>
        </authorList>
    </citation>
    <scope>NUCLEOTIDE SEQUENCE [LARGE SCALE GENOMIC DNA]</scope>
    <source>
        <strain evidence="2 3">BE107</strain>
    </source>
</reference>
<accession>A0ABU1RRR9</accession>
<dbReference type="InterPro" id="IPR002347">
    <property type="entry name" value="SDR_fam"/>
</dbReference>
<keyword evidence="1" id="KW-0560">Oxidoreductase</keyword>
<organism evidence="2 3">
    <name type="scientific">Pseudoxanthomonas sacheonensis</name>
    <dbReference type="NCBI Taxonomy" id="443615"/>
    <lineage>
        <taxon>Bacteria</taxon>
        <taxon>Pseudomonadati</taxon>
        <taxon>Pseudomonadota</taxon>
        <taxon>Gammaproteobacteria</taxon>
        <taxon>Lysobacterales</taxon>
        <taxon>Lysobacteraceae</taxon>
        <taxon>Pseudoxanthomonas</taxon>
    </lineage>
</organism>
<dbReference type="PANTHER" id="PTHR43157">
    <property type="entry name" value="PHOSPHATIDYLINOSITOL-GLYCAN BIOSYNTHESIS CLASS F PROTEIN-RELATED"/>
    <property type="match status" value="1"/>
</dbReference>
<proteinExistence type="predicted"/>